<comment type="caution">
    <text evidence="2">The sequence shown here is derived from an EMBL/GenBank/DDBJ whole genome shotgun (WGS) entry which is preliminary data.</text>
</comment>
<name>A0A4U0WIR7_9PEZI</name>
<evidence type="ECO:0000256" key="1">
    <source>
        <dbReference type="SAM" id="MobiDB-lite"/>
    </source>
</evidence>
<keyword evidence="3" id="KW-1185">Reference proteome</keyword>
<feature type="compositionally biased region" description="Low complexity" evidence="1">
    <location>
        <begin position="129"/>
        <end position="143"/>
    </location>
</feature>
<feature type="compositionally biased region" description="Polar residues" evidence="1">
    <location>
        <begin position="144"/>
        <end position="160"/>
    </location>
</feature>
<gene>
    <name evidence="2" type="ORF">B0A55_12955</name>
</gene>
<dbReference type="EMBL" id="NAJQ01001106">
    <property type="protein sequence ID" value="TKA62243.1"/>
    <property type="molecule type" value="Genomic_DNA"/>
</dbReference>
<feature type="compositionally biased region" description="Low complexity" evidence="1">
    <location>
        <begin position="23"/>
        <end position="63"/>
    </location>
</feature>
<accession>A0A4U0WIR7</accession>
<protein>
    <submittedName>
        <fullName evidence="2">Uncharacterized protein</fullName>
    </submittedName>
</protein>
<dbReference type="Proteomes" id="UP000309340">
    <property type="component" value="Unassembled WGS sequence"/>
</dbReference>
<sequence length="227" mass="23227">ERSFVSQQQPVSSGDTEPAMYHQAPASMAMQAPQQGQDQQAQQQILSQLMAQPAQPAASSSMPVGMDSTDVNDTSMMEDMDVGDSNIDFGESQLDVGETGNDVTSILPAPGPNPPAPDEIVTTQPPPTEQQQQQQSAQPPTTTALQGDTSLVGADSSTLEGNAGLGDDSLFDESMFGDLTNTGDTSAGDVGDGEFDFAAAAGGMDDNAFGEATFGMGAGEGGQQGGQ</sequence>
<feature type="region of interest" description="Disordered" evidence="1">
    <location>
        <begin position="1"/>
        <end position="170"/>
    </location>
</feature>
<feature type="compositionally biased region" description="Polar residues" evidence="1">
    <location>
        <begin position="1"/>
        <end position="15"/>
    </location>
</feature>
<reference evidence="2 3" key="1">
    <citation type="submission" date="2017-03" db="EMBL/GenBank/DDBJ databases">
        <title>Genomes of endolithic fungi from Antarctica.</title>
        <authorList>
            <person name="Coleine C."/>
            <person name="Masonjones S."/>
            <person name="Stajich J.E."/>
        </authorList>
    </citation>
    <scope>NUCLEOTIDE SEQUENCE [LARGE SCALE GENOMIC DNA]</scope>
    <source>
        <strain evidence="2 3">CCFEE 5184</strain>
    </source>
</reference>
<organism evidence="2 3">
    <name type="scientific">Friedmanniomyces simplex</name>
    <dbReference type="NCBI Taxonomy" id="329884"/>
    <lineage>
        <taxon>Eukaryota</taxon>
        <taxon>Fungi</taxon>
        <taxon>Dikarya</taxon>
        <taxon>Ascomycota</taxon>
        <taxon>Pezizomycotina</taxon>
        <taxon>Dothideomycetes</taxon>
        <taxon>Dothideomycetidae</taxon>
        <taxon>Mycosphaerellales</taxon>
        <taxon>Teratosphaeriaceae</taxon>
        <taxon>Friedmanniomyces</taxon>
    </lineage>
</organism>
<proteinExistence type="predicted"/>
<evidence type="ECO:0000313" key="3">
    <source>
        <dbReference type="Proteomes" id="UP000309340"/>
    </source>
</evidence>
<dbReference type="AlphaFoldDB" id="A0A4U0WIR7"/>
<evidence type="ECO:0000313" key="2">
    <source>
        <dbReference type="EMBL" id="TKA62243.1"/>
    </source>
</evidence>
<feature type="non-terminal residue" evidence="2">
    <location>
        <position position="1"/>
    </location>
</feature>